<reference evidence="3" key="1">
    <citation type="submission" date="2022-01" db="EMBL/GenBank/DDBJ databases">
        <authorList>
            <person name="King R."/>
        </authorList>
    </citation>
    <scope>NUCLEOTIDE SEQUENCE</scope>
</reference>
<dbReference type="EMBL" id="OV725077">
    <property type="protein sequence ID" value="CAH1392447.1"/>
    <property type="molecule type" value="Genomic_DNA"/>
</dbReference>
<feature type="chain" id="PRO_5040484447" description="Neuropeptide" evidence="2">
    <location>
        <begin position="22"/>
        <end position="129"/>
    </location>
</feature>
<name>A0A9P0H3X0_NEZVI</name>
<dbReference type="Proteomes" id="UP001152798">
    <property type="component" value="Chromosome 1"/>
</dbReference>
<evidence type="ECO:0000256" key="1">
    <source>
        <dbReference type="SAM" id="MobiDB-lite"/>
    </source>
</evidence>
<organism evidence="3 4">
    <name type="scientific">Nezara viridula</name>
    <name type="common">Southern green stink bug</name>
    <name type="synonym">Cimex viridulus</name>
    <dbReference type="NCBI Taxonomy" id="85310"/>
    <lineage>
        <taxon>Eukaryota</taxon>
        <taxon>Metazoa</taxon>
        <taxon>Ecdysozoa</taxon>
        <taxon>Arthropoda</taxon>
        <taxon>Hexapoda</taxon>
        <taxon>Insecta</taxon>
        <taxon>Pterygota</taxon>
        <taxon>Neoptera</taxon>
        <taxon>Paraneoptera</taxon>
        <taxon>Hemiptera</taxon>
        <taxon>Heteroptera</taxon>
        <taxon>Panheteroptera</taxon>
        <taxon>Pentatomomorpha</taxon>
        <taxon>Pentatomoidea</taxon>
        <taxon>Pentatomidae</taxon>
        <taxon>Pentatominae</taxon>
        <taxon>Nezara</taxon>
    </lineage>
</organism>
<dbReference type="AlphaFoldDB" id="A0A9P0H3X0"/>
<proteinExistence type="predicted"/>
<protein>
    <recommendedName>
        <fullName evidence="5">Neuropeptide</fullName>
    </recommendedName>
</protein>
<accession>A0A9P0H3X0</accession>
<keyword evidence="4" id="KW-1185">Reference proteome</keyword>
<evidence type="ECO:0008006" key="5">
    <source>
        <dbReference type="Google" id="ProtNLM"/>
    </source>
</evidence>
<keyword evidence="2" id="KW-0732">Signal</keyword>
<sequence>MFWQYVFTLILISWNWGYTEAQVTNNSTMAESATGKGIKNSNTETMGKGPEDDSDAQDTPGKELDEAITLPSGKPRTLGLSFGIGLGNPPAAPQPMNPDMAMGYDRSMFMAQQTNRIVGLPMNHLWIHL</sequence>
<feature type="signal peptide" evidence="2">
    <location>
        <begin position="1"/>
        <end position="21"/>
    </location>
</feature>
<feature type="region of interest" description="Disordered" evidence="1">
    <location>
        <begin position="28"/>
        <end position="75"/>
    </location>
</feature>
<evidence type="ECO:0000313" key="3">
    <source>
        <dbReference type="EMBL" id="CAH1392447.1"/>
    </source>
</evidence>
<evidence type="ECO:0000313" key="4">
    <source>
        <dbReference type="Proteomes" id="UP001152798"/>
    </source>
</evidence>
<gene>
    <name evidence="3" type="ORF">NEZAVI_LOCUS3260</name>
</gene>
<evidence type="ECO:0000256" key="2">
    <source>
        <dbReference type="SAM" id="SignalP"/>
    </source>
</evidence>